<evidence type="ECO:0000313" key="2">
    <source>
        <dbReference type="Proteomes" id="UP000807504"/>
    </source>
</evidence>
<name>A0A8T0EIR1_ARGBR</name>
<gene>
    <name evidence="1" type="ORF">HNY73_018675</name>
</gene>
<accession>A0A8T0EIR1</accession>
<dbReference type="AlphaFoldDB" id="A0A8T0EIR1"/>
<keyword evidence="2" id="KW-1185">Reference proteome</keyword>
<organism evidence="1 2">
    <name type="scientific">Argiope bruennichi</name>
    <name type="common">Wasp spider</name>
    <name type="synonym">Aranea bruennichi</name>
    <dbReference type="NCBI Taxonomy" id="94029"/>
    <lineage>
        <taxon>Eukaryota</taxon>
        <taxon>Metazoa</taxon>
        <taxon>Ecdysozoa</taxon>
        <taxon>Arthropoda</taxon>
        <taxon>Chelicerata</taxon>
        <taxon>Arachnida</taxon>
        <taxon>Araneae</taxon>
        <taxon>Araneomorphae</taxon>
        <taxon>Entelegynae</taxon>
        <taxon>Araneoidea</taxon>
        <taxon>Araneidae</taxon>
        <taxon>Argiope</taxon>
    </lineage>
</organism>
<sequence>MQSKSISMDVCIRSQMPIPVDAVKEHFNGRLYSKSDANPSRCSQRAFQWTSVFEVRCQSQSMQSKSISMDVCIRSQMPIPVDAVKEHFNGRLYSKSDANPSRCSQRAFNGRLYSKSDANPSRCSQRAFQWTSVFEVRCQSQSMQSKSISMDVCIRSQMPIPVDAVKEHFNGRLYSKSDANPSRCSQRAFQWTSVFEDYCFTASKEIKNHFLSSRDLYLALVLKIQCISLIEVKLDPNFDKDICTPALKGMGEYCIEFSVAGLENYTANQPYREKPAVL</sequence>
<reference evidence="1" key="2">
    <citation type="submission" date="2020-06" db="EMBL/GenBank/DDBJ databases">
        <authorList>
            <person name="Sheffer M."/>
        </authorList>
    </citation>
    <scope>NUCLEOTIDE SEQUENCE</scope>
</reference>
<reference evidence="1" key="1">
    <citation type="journal article" date="2020" name="bioRxiv">
        <title>Chromosome-level reference genome of the European wasp spider Argiope bruennichi: a resource for studies on range expansion and evolutionary adaptation.</title>
        <authorList>
            <person name="Sheffer M.M."/>
            <person name="Hoppe A."/>
            <person name="Krehenwinkel H."/>
            <person name="Uhl G."/>
            <person name="Kuss A.W."/>
            <person name="Jensen L."/>
            <person name="Jensen C."/>
            <person name="Gillespie R.G."/>
            <person name="Hoff K.J."/>
            <person name="Prost S."/>
        </authorList>
    </citation>
    <scope>NUCLEOTIDE SEQUENCE</scope>
</reference>
<comment type="caution">
    <text evidence="1">The sequence shown here is derived from an EMBL/GenBank/DDBJ whole genome shotgun (WGS) entry which is preliminary data.</text>
</comment>
<proteinExistence type="predicted"/>
<evidence type="ECO:0000313" key="1">
    <source>
        <dbReference type="EMBL" id="KAF8771228.1"/>
    </source>
</evidence>
<protein>
    <submittedName>
        <fullName evidence="1">Uncharacterized protein</fullName>
    </submittedName>
</protein>
<dbReference type="Proteomes" id="UP000807504">
    <property type="component" value="Unassembled WGS sequence"/>
</dbReference>
<dbReference type="EMBL" id="JABXBU010002228">
    <property type="protein sequence ID" value="KAF8771228.1"/>
    <property type="molecule type" value="Genomic_DNA"/>
</dbReference>